<evidence type="ECO:0000313" key="7">
    <source>
        <dbReference type="EMBL" id="KFG71400.1"/>
    </source>
</evidence>
<keyword evidence="4" id="KW-0808">Transferase</keyword>
<dbReference type="GO" id="GO:0005886">
    <property type="term" value="C:plasma membrane"/>
    <property type="evidence" value="ECO:0007669"/>
    <property type="project" value="TreeGrafter"/>
</dbReference>
<dbReference type="Gene3D" id="3.30.565.10">
    <property type="entry name" value="Histidine kinase-like ATPase, C-terminal domain"/>
    <property type="match status" value="1"/>
</dbReference>
<evidence type="ECO:0000256" key="2">
    <source>
        <dbReference type="ARBA" id="ARBA00012438"/>
    </source>
</evidence>
<protein>
    <recommendedName>
        <fullName evidence="2">histidine kinase</fullName>
        <ecNumber evidence="2">2.7.13.3</ecNumber>
    </recommendedName>
</protein>
<sequence>MFDHQVTMAILGAALAATSAGLVAQTRAKRTLTARCAGLEKQHEADRTRVAALETEVRHFAEVTMPAMVDVLARGHRGVPVPGLSQEALAGTVVDHAHQAVSRLLQEAVAVTREQIGRTARSSVRDMIDEAQTGLQRCQMRVVDEMERHPDGTAYHESLMNFDHLVTQSLHTLQRMRILTGSWPGLQRADCTVREIVESARGRISDYPRVSYTYEPRTGETYLEGRVVEPVTVALTELLSNAAAFSDGKVFVEVQAFQTGYCIVVDDGGLNMNSFQRESAARQLVQREVLDVTTVHDTGQLGFAVIGRLAGEYGFSADVTSTSPYGGVRAVLRIPLELFGHGPTDEEIEADRRAATVRAGHTPLPAGAAATTGAADATPEQSTTSGGLPQRRRRSPAAAAPARSSEPAPADDPDAFSASFAQLGRTIHDTENTLDGNHLHD</sequence>
<accession>A0A086MR82</accession>
<organism evidence="7 8">
    <name type="scientific">Streptomyces mutabilis</name>
    <dbReference type="NCBI Taxonomy" id="67332"/>
    <lineage>
        <taxon>Bacteria</taxon>
        <taxon>Bacillati</taxon>
        <taxon>Actinomycetota</taxon>
        <taxon>Actinomycetes</taxon>
        <taxon>Kitasatosporales</taxon>
        <taxon>Streptomycetaceae</taxon>
        <taxon>Streptomyces</taxon>
    </lineage>
</organism>
<comment type="caution">
    <text evidence="7">The sequence shown here is derived from an EMBL/GenBank/DDBJ whole genome shotgun (WGS) entry which is preliminary data.</text>
</comment>
<dbReference type="AlphaFoldDB" id="A0A086MR82"/>
<gene>
    <name evidence="7" type="ORF">FM21_34485</name>
</gene>
<keyword evidence="5 7" id="KW-0418">Kinase</keyword>
<dbReference type="InterPro" id="IPR050428">
    <property type="entry name" value="TCS_sensor_his_kinase"/>
</dbReference>
<feature type="compositionally biased region" description="Low complexity" evidence="6">
    <location>
        <begin position="396"/>
        <end position="408"/>
    </location>
</feature>
<comment type="catalytic activity">
    <reaction evidence="1">
        <text>ATP + protein L-histidine = ADP + protein N-phospho-L-histidine.</text>
        <dbReference type="EC" id="2.7.13.3"/>
    </reaction>
</comment>
<dbReference type="PANTHER" id="PTHR45436">
    <property type="entry name" value="SENSOR HISTIDINE KINASE YKOH"/>
    <property type="match status" value="1"/>
</dbReference>
<dbReference type="InterPro" id="IPR036890">
    <property type="entry name" value="HATPase_C_sf"/>
</dbReference>
<evidence type="ECO:0000256" key="1">
    <source>
        <dbReference type="ARBA" id="ARBA00000085"/>
    </source>
</evidence>
<dbReference type="Proteomes" id="UP000029095">
    <property type="component" value="Unassembled WGS sequence"/>
</dbReference>
<evidence type="ECO:0000256" key="3">
    <source>
        <dbReference type="ARBA" id="ARBA00022553"/>
    </source>
</evidence>
<keyword evidence="8" id="KW-1185">Reference proteome</keyword>
<evidence type="ECO:0000256" key="6">
    <source>
        <dbReference type="SAM" id="MobiDB-lite"/>
    </source>
</evidence>
<dbReference type="STRING" id="1915400.FM21_34485"/>
<proteinExistence type="predicted"/>
<evidence type="ECO:0000256" key="5">
    <source>
        <dbReference type="ARBA" id="ARBA00022777"/>
    </source>
</evidence>
<dbReference type="SUPFAM" id="SSF55874">
    <property type="entry name" value="ATPase domain of HSP90 chaperone/DNA topoisomerase II/histidine kinase"/>
    <property type="match status" value="1"/>
</dbReference>
<dbReference type="RefSeq" id="WP_043385795.1">
    <property type="nucleotide sequence ID" value="NZ_KN039950.1"/>
</dbReference>
<name>A0A086MR82_9ACTN</name>
<dbReference type="GO" id="GO:0004673">
    <property type="term" value="F:protein histidine kinase activity"/>
    <property type="evidence" value="ECO:0007669"/>
    <property type="project" value="UniProtKB-EC"/>
</dbReference>
<dbReference type="EMBL" id="JNFQ01000007">
    <property type="protein sequence ID" value="KFG71400.1"/>
    <property type="molecule type" value="Genomic_DNA"/>
</dbReference>
<dbReference type="HOGENOM" id="CLU_021841_0_2_11"/>
<evidence type="ECO:0000256" key="4">
    <source>
        <dbReference type="ARBA" id="ARBA00022679"/>
    </source>
</evidence>
<evidence type="ECO:0000313" key="8">
    <source>
        <dbReference type="Proteomes" id="UP000029095"/>
    </source>
</evidence>
<dbReference type="GO" id="GO:0000160">
    <property type="term" value="P:phosphorelay signal transduction system"/>
    <property type="evidence" value="ECO:0007669"/>
    <property type="project" value="TreeGrafter"/>
</dbReference>
<dbReference type="PANTHER" id="PTHR45436:SF5">
    <property type="entry name" value="SENSOR HISTIDINE KINASE TRCS"/>
    <property type="match status" value="1"/>
</dbReference>
<keyword evidence="3" id="KW-0597">Phosphoprotein</keyword>
<dbReference type="EC" id="2.7.13.3" evidence="2"/>
<feature type="region of interest" description="Disordered" evidence="6">
    <location>
        <begin position="363"/>
        <end position="424"/>
    </location>
</feature>
<reference evidence="7 8" key="1">
    <citation type="submission" date="2014-05" db="EMBL/GenBank/DDBJ databases">
        <title>Complete genome sequence of the Streptomyces mutabilis TRM45540.</title>
        <authorList>
            <person name="Luo X."/>
            <person name="Zhang L."/>
        </authorList>
    </citation>
    <scope>NUCLEOTIDE SEQUENCE [LARGE SCALE GENOMIC DNA]</scope>
    <source>
        <strain evidence="7 8">TRM45540</strain>
    </source>
</reference>
<feature type="compositionally biased region" description="Low complexity" evidence="6">
    <location>
        <begin position="363"/>
        <end position="379"/>
    </location>
</feature>